<keyword evidence="7 10" id="KW-0408">Iron</keyword>
<protein>
    <recommendedName>
        <fullName evidence="3 10">Heme chaperone HemW</fullName>
    </recommendedName>
</protein>
<comment type="function">
    <text evidence="10">Probably acts as a heme chaperone, transferring heme to an unknown acceptor. Binds one molecule of heme per monomer, possibly covalently. Binds 1 [4Fe-4S] cluster. The cluster is coordinated with 3 cysteines and an exchangeable S-adenosyl-L-methionine.</text>
</comment>
<dbReference type="SFLD" id="SFLDF00562">
    <property type="entry name" value="HemN-like__clustered_with_heat"/>
    <property type="match status" value="1"/>
</dbReference>
<comment type="similarity">
    <text evidence="2">Belongs to the anaerobic coproporphyrinogen-III oxidase family. HemW subfamily.</text>
</comment>
<evidence type="ECO:0000256" key="5">
    <source>
        <dbReference type="ARBA" id="ARBA00022691"/>
    </source>
</evidence>
<evidence type="ECO:0000256" key="7">
    <source>
        <dbReference type="ARBA" id="ARBA00023004"/>
    </source>
</evidence>
<evidence type="ECO:0000256" key="4">
    <source>
        <dbReference type="ARBA" id="ARBA00022617"/>
    </source>
</evidence>
<evidence type="ECO:0000256" key="10">
    <source>
        <dbReference type="RuleBase" id="RU364116"/>
    </source>
</evidence>
<dbReference type="NCBIfam" id="TIGR00539">
    <property type="entry name" value="hemN_rel"/>
    <property type="match status" value="1"/>
</dbReference>
<keyword evidence="10" id="KW-0963">Cytoplasm</keyword>
<dbReference type="SFLD" id="SFLDF00288">
    <property type="entry name" value="HemN-like__clustered_with_nucl"/>
    <property type="match status" value="1"/>
</dbReference>
<evidence type="ECO:0000313" key="13">
    <source>
        <dbReference type="Proteomes" id="UP000001947"/>
    </source>
</evidence>
<dbReference type="Pfam" id="PF06969">
    <property type="entry name" value="HemN_C"/>
    <property type="match status" value="1"/>
</dbReference>
<reference evidence="12 13" key="1">
    <citation type="journal article" date="2008" name="PLoS Genet.">
        <title>Complete genome sequence of the complex carbohydrate-degrading marine bacterium, Saccharophagus degradans strain 2-40 T.</title>
        <authorList>
            <person name="Weiner R.M."/>
            <person name="Taylor L.E.II."/>
            <person name="Henrissat B."/>
            <person name="Hauser L."/>
            <person name="Land M."/>
            <person name="Coutinho P.M."/>
            <person name="Rancurel C."/>
            <person name="Saunders E.H."/>
            <person name="Longmire A.G."/>
            <person name="Zhang H."/>
            <person name="Bayer E.A."/>
            <person name="Gilbert H.J."/>
            <person name="Larimer F."/>
            <person name="Zhulin I.B."/>
            <person name="Ekborg N.A."/>
            <person name="Lamed R."/>
            <person name="Richardson P.M."/>
            <person name="Borovok I."/>
            <person name="Hutcheson S."/>
        </authorList>
    </citation>
    <scope>NUCLEOTIDE SEQUENCE [LARGE SCALE GENOMIC DNA]</scope>
    <source>
        <strain evidence="13">2-40 / ATCC 43961 / DSM 17024</strain>
    </source>
</reference>
<gene>
    <name evidence="12" type="ordered locus">Sde_3651</name>
</gene>
<dbReference type="Pfam" id="PF04055">
    <property type="entry name" value="Radical_SAM"/>
    <property type="match status" value="1"/>
</dbReference>
<dbReference type="OrthoDB" id="9808022at2"/>
<dbReference type="GO" id="GO:0004109">
    <property type="term" value="F:coproporphyrinogen oxidase activity"/>
    <property type="evidence" value="ECO:0007669"/>
    <property type="project" value="InterPro"/>
</dbReference>
<dbReference type="STRING" id="203122.Sde_3651"/>
<evidence type="ECO:0000256" key="9">
    <source>
        <dbReference type="ARBA" id="ARBA00023186"/>
    </source>
</evidence>
<evidence type="ECO:0000256" key="8">
    <source>
        <dbReference type="ARBA" id="ARBA00023014"/>
    </source>
</evidence>
<dbReference type="InterPro" id="IPR007197">
    <property type="entry name" value="rSAM"/>
</dbReference>
<evidence type="ECO:0000256" key="6">
    <source>
        <dbReference type="ARBA" id="ARBA00022723"/>
    </source>
</evidence>
<keyword evidence="4 10" id="KW-0349">Heme</keyword>
<evidence type="ECO:0000313" key="12">
    <source>
        <dbReference type="EMBL" id="ABD82906.1"/>
    </source>
</evidence>
<dbReference type="CDD" id="cd01335">
    <property type="entry name" value="Radical_SAM"/>
    <property type="match status" value="1"/>
</dbReference>
<dbReference type="SMART" id="SM00729">
    <property type="entry name" value="Elp3"/>
    <property type="match status" value="1"/>
</dbReference>
<dbReference type="InterPro" id="IPR004559">
    <property type="entry name" value="HemW-like"/>
</dbReference>
<dbReference type="SFLD" id="SFLDG01065">
    <property type="entry name" value="anaerobic_coproporphyrinogen-I"/>
    <property type="match status" value="1"/>
</dbReference>
<dbReference type="eggNOG" id="COG0635">
    <property type="taxonomic scope" value="Bacteria"/>
</dbReference>
<evidence type="ECO:0000256" key="3">
    <source>
        <dbReference type="ARBA" id="ARBA00017228"/>
    </source>
</evidence>
<name>Q21EH3_SACD2</name>
<dbReference type="PANTHER" id="PTHR13932:SF5">
    <property type="entry name" value="RADICAL S-ADENOSYL METHIONINE DOMAIN-CONTAINING PROTEIN 1, MITOCHONDRIAL"/>
    <property type="match status" value="1"/>
</dbReference>
<dbReference type="SUPFAM" id="SSF102114">
    <property type="entry name" value="Radical SAM enzymes"/>
    <property type="match status" value="1"/>
</dbReference>
<dbReference type="GO" id="GO:0005737">
    <property type="term" value="C:cytoplasm"/>
    <property type="evidence" value="ECO:0007669"/>
    <property type="project" value="UniProtKB-SubCell"/>
</dbReference>
<comment type="cofactor">
    <cofactor evidence="1">
        <name>[4Fe-4S] cluster</name>
        <dbReference type="ChEBI" id="CHEBI:49883"/>
    </cofactor>
</comment>
<keyword evidence="9 10" id="KW-0143">Chaperone</keyword>
<dbReference type="GO" id="GO:0046872">
    <property type="term" value="F:metal ion binding"/>
    <property type="evidence" value="ECO:0007669"/>
    <property type="project" value="UniProtKB-UniRule"/>
</dbReference>
<dbReference type="InterPro" id="IPR006638">
    <property type="entry name" value="Elp3/MiaA/NifB-like_rSAM"/>
</dbReference>
<dbReference type="Proteomes" id="UP000001947">
    <property type="component" value="Chromosome"/>
</dbReference>
<dbReference type="InterPro" id="IPR034505">
    <property type="entry name" value="Coproporphyrinogen-III_oxidase"/>
</dbReference>
<keyword evidence="5 10" id="KW-0949">S-adenosyl-L-methionine</keyword>
<keyword evidence="6 10" id="KW-0479">Metal-binding</keyword>
<keyword evidence="12" id="KW-0560">Oxidoreductase</keyword>
<dbReference type="HOGENOM" id="CLU_027579_2_1_6"/>
<accession>Q21EH3</accession>
<comment type="subcellular location">
    <subcellularLocation>
        <location evidence="10">Cytoplasm</location>
    </subcellularLocation>
</comment>
<dbReference type="GO" id="GO:0006779">
    <property type="term" value="P:porphyrin-containing compound biosynthetic process"/>
    <property type="evidence" value="ECO:0007669"/>
    <property type="project" value="InterPro"/>
</dbReference>
<feature type="domain" description="Radical SAM core" evidence="11">
    <location>
        <begin position="14"/>
        <end position="247"/>
    </location>
</feature>
<dbReference type="Gene3D" id="3.20.20.70">
    <property type="entry name" value="Aldolase class I"/>
    <property type="match status" value="1"/>
</dbReference>
<keyword evidence="10" id="KW-0004">4Fe-4S</keyword>
<dbReference type="PROSITE" id="PS51918">
    <property type="entry name" value="RADICAL_SAM"/>
    <property type="match status" value="1"/>
</dbReference>
<evidence type="ECO:0000259" key="11">
    <source>
        <dbReference type="PROSITE" id="PS51918"/>
    </source>
</evidence>
<evidence type="ECO:0000256" key="2">
    <source>
        <dbReference type="ARBA" id="ARBA00006100"/>
    </source>
</evidence>
<evidence type="ECO:0000256" key="1">
    <source>
        <dbReference type="ARBA" id="ARBA00001966"/>
    </source>
</evidence>
<dbReference type="AlphaFoldDB" id="Q21EH3"/>
<dbReference type="GO" id="GO:0051539">
    <property type="term" value="F:4 iron, 4 sulfur cluster binding"/>
    <property type="evidence" value="ECO:0007669"/>
    <property type="project" value="UniProtKB-UniRule"/>
</dbReference>
<proteinExistence type="inferred from homology"/>
<dbReference type="InterPro" id="IPR010723">
    <property type="entry name" value="HemN_C"/>
</dbReference>
<dbReference type="PANTHER" id="PTHR13932">
    <property type="entry name" value="COPROPORPHYRINIGEN III OXIDASE"/>
    <property type="match status" value="1"/>
</dbReference>
<dbReference type="InterPro" id="IPR058240">
    <property type="entry name" value="rSAM_sf"/>
</dbReference>
<dbReference type="SFLD" id="SFLDG01082">
    <property type="entry name" value="B12-binding_domain_containing"/>
    <property type="match status" value="1"/>
</dbReference>
<sequence>MPTTDYRAPAMPTPTALPPLSLYVHIPWCVRKCPYCDFNSHAAPSELPIDDYLACLKQDLLHDLDQVQGRKIHSVFFGGGTPSLFPGVAIGDLLAFVADKIGFEAGAEITLEANPGTAERGNFTSLRMEGVNRLSLGVQSFNDDHLQRLGRIHGRDEALNAFQLARDAGFNNINIDLMHGLPEQTPEQGLSDLQQAIGLGPEHISWYQLTIEPNTHFYSHTPVLPLEDTLESIQELGHEALQSAGYLRYETSAYAQNAKRSAHNLNYWQFGDYLAIGAGAHGKNTTLTPNGLVISRNRKTRLPKDYLAAAKSTANGNPFCAKQSLIDPSQLPLEFMMNALRLMDGVKASTYFERTGLALEPLAQTLADLRAQGLMIDNPNTLANTELGHRYLNAILERFL</sequence>
<keyword evidence="8 10" id="KW-0411">Iron-sulfur</keyword>
<keyword evidence="13" id="KW-1185">Reference proteome</keyword>
<dbReference type="KEGG" id="sde:Sde_3651"/>
<dbReference type="EMBL" id="CP000282">
    <property type="protein sequence ID" value="ABD82906.1"/>
    <property type="molecule type" value="Genomic_DNA"/>
</dbReference>
<dbReference type="SFLD" id="SFLDS00029">
    <property type="entry name" value="Radical_SAM"/>
    <property type="match status" value="1"/>
</dbReference>
<organism evidence="12 13">
    <name type="scientific">Saccharophagus degradans (strain 2-40 / ATCC 43961 / DSM 17024)</name>
    <dbReference type="NCBI Taxonomy" id="203122"/>
    <lineage>
        <taxon>Bacteria</taxon>
        <taxon>Pseudomonadati</taxon>
        <taxon>Pseudomonadota</taxon>
        <taxon>Gammaproteobacteria</taxon>
        <taxon>Cellvibrionales</taxon>
        <taxon>Cellvibrionaceae</taxon>
        <taxon>Saccharophagus</taxon>
    </lineage>
</organism>
<dbReference type="InterPro" id="IPR013785">
    <property type="entry name" value="Aldolase_TIM"/>
</dbReference>